<name>K9XZH1_STAC7</name>
<accession>K9XZH1</accession>
<dbReference type="HOGENOM" id="CLU_1926271_0_0_3"/>
<dbReference type="KEGG" id="scs:Sta7437_4464"/>
<reference evidence="2" key="1">
    <citation type="journal article" date="2013" name="Proc. Natl. Acad. Sci. U.S.A.">
        <title>Improving the coverage of the cyanobacterial phylum using diversity-driven genome sequencing.</title>
        <authorList>
            <person name="Shih P.M."/>
            <person name="Wu D."/>
            <person name="Latifi A."/>
            <person name="Axen S.D."/>
            <person name="Fewer D.P."/>
            <person name="Talla E."/>
            <person name="Calteau A."/>
            <person name="Cai F."/>
            <person name="Tandeau de Marsac N."/>
            <person name="Rippka R."/>
            <person name="Herdman M."/>
            <person name="Sivonen K."/>
            <person name="Coursin T."/>
            <person name="Laurent T."/>
            <person name="Goodwin L."/>
            <person name="Nolan M."/>
            <person name="Davenport K.W."/>
            <person name="Han C.S."/>
            <person name="Rubin E.M."/>
            <person name="Eisen J.A."/>
            <person name="Woyke T."/>
            <person name="Gugger M."/>
            <person name="Kerfeld C.A."/>
        </authorList>
    </citation>
    <scope>NUCLEOTIDE SEQUENCE [LARGE SCALE GENOMIC DNA]</scope>
    <source>
        <strain evidence="2">ATCC 29371 / PCC 7437</strain>
    </source>
</reference>
<dbReference type="Proteomes" id="UP000010473">
    <property type="component" value="Chromosome"/>
</dbReference>
<evidence type="ECO:0000313" key="2">
    <source>
        <dbReference type="Proteomes" id="UP000010473"/>
    </source>
</evidence>
<dbReference type="EMBL" id="CP003653">
    <property type="protein sequence ID" value="AFZ37928.1"/>
    <property type="molecule type" value="Genomic_DNA"/>
</dbReference>
<evidence type="ECO:0000313" key="1">
    <source>
        <dbReference type="EMBL" id="AFZ37928.1"/>
    </source>
</evidence>
<keyword evidence="2" id="KW-1185">Reference proteome</keyword>
<proteinExistence type="predicted"/>
<protein>
    <submittedName>
        <fullName evidence="1">Uncharacterized protein</fullName>
    </submittedName>
</protein>
<dbReference type="AlphaFoldDB" id="K9XZH1"/>
<gene>
    <name evidence="1" type="ordered locus">Sta7437_4464</name>
</gene>
<organism evidence="1 2">
    <name type="scientific">Stanieria cyanosphaera (strain ATCC 29371 / PCC 7437)</name>
    <dbReference type="NCBI Taxonomy" id="111780"/>
    <lineage>
        <taxon>Bacteria</taxon>
        <taxon>Bacillati</taxon>
        <taxon>Cyanobacteriota</taxon>
        <taxon>Cyanophyceae</taxon>
        <taxon>Pleurocapsales</taxon>
        <taxon>Dermocarpellaceae</taxon>
        <taxon>Stanieria</taxon>
    </lineage>
</organism>
<sequence length="131" mass="15161">MLNNTNKPHKKFWQIRLFFGITTFCFLMPLNVPAFSFPVKNAQSETLIAQIPVVPVSVSVTSQGYDPYCGAYRATVQTPNNTYSVCYYKEQSTEEMSGSYTLYMYDQENGTWLYFTNGYDKWYTANQPVMM</sequence>